<gene>
    <name evidence="2" type="primary">chchd1</name>
</gene>
<dbReference type="Proteomes" id="UP000314986">
    <property type="component" value="Unassembled WGS sequence"/>
</dbReference>
<name>A0A4W3GZV4_CALMI</name>
<feature type="region of interest" description="Disordered" evidence="1">
    <location>
        <begin position="42"/>
        <end position="74"/>
    </location>
</feature>
<reference evidence="2" key="5">
    <citation type="submission" date="2025-09" db="UniProtKB">
        <authorList>
            <consortium name="Ensembl"/>
        </authorList>
    </citation>
    <scope>IDENTIFICATION</scope>
</reference>
<keyword evidence="3" id="KW-1185">Reference proteome</keyword>
<dbReference type="Ensembl" id="ENSCMIT00000008686.1">
    <property type="protein sequence ID" value="ENSCMIP00000008447.1"/>
    <property type="gene ID" value="ENSCMIG00000004534.1"/>
</dbReference>
<reference evidence="3" key="2">
    <citation type="journal article" date="2007" name="PLoS Biol.">
        <title>Survey sequencing and comparative analysis of the elephant shark (Callorhinchus milii) genome.</title>
        <authorList>
            <person name="Venkatesh B."/>
            <person name="Kirkness E.F."/>
            <person name="Loh Y.H."/>
            <person name="Halpern A.L."/>
            <person name="Lee A.P."/>
            <person name="Johnson J."/>
            <person name="Dandona N."/>
            <person name="Viswanathan L.D."/>
            <person name="Tay A."/>
            <person name="Venter J.C."/>
            <person name="Strausberg R.L."/>
            <person name="Brenner S."/>
        </authorList>
    </citation>
    <scope>NUCLEOTIDE SEQUENCE [LARGE SCALE GENOMIC DNA]</scope>
</reference>
<reference evidence="3" key="3">
    <citation type="journal article" date="2014" name="Nature">
        <title>Elephant shark genome provides unique insights into gnathostome evolution.</title>
        <authorList>
            <consortium name="International Elephant Shark Genome Sequencing Consortium"/>
            <person name="Venkatesh B."/>
            <person name="Lee A.P."/>
            <person name="Ravi V."/>
            <person name="Maurya A.K."/>
            <person name="Lian M.M."/>
            <person name="Swann J.B."/>
            <person name="Ohta Y."/>
            <person name="Flajnik M.F."/>
            <person name="Sutoh Y."/>
            <person name="Kasahara M."/>
            <person name="Hoon S."/>
            <person name="Gangu V."/>
            <person name="Roy S.W."/>
            <person name="Irimia M."/>
            <person name="Korzh V."/>
            <person name="Kondrychyn I."/>
            <person name="Lim Z.W."/>
            <person name="Tay B.H."/>
            <person name="Tohari S."/>
            <person name="Kong K.W."/>
            <person name="Ho S."/>
            <person name="Lorente-Galdos B."/>
            <person name="Quilez J."/>
            <person name="Marques-Bonet T."/>
            <person name="Raney B.J."/>
            <person name="Ingham P.W."/>
            <person name="Tay A."/>
            <person name="Hillier L.W."/>
            <person name="Minx P."/>
            <person name="Boehm T."/>
            <person name="Wilson R.K."/>
            <person name="Brenner S."/>
            <person name="Warren W.C."/>
        </authorList>
    </citation>
    <scope>NUCLEOTIDE SEQUENCE [LARGE SCALE GENOMIC DNA]</scope>
</reference>
<feature type="compositionally biased region" description="Polar residues" evidence="1">
    <location>
        <begin position="59"/>
        <end position="71"/>
    </location>
</feature>
<sequence>MSSSGGNINAKVSRLLSRSRGRPVLKPNKPLVLANRVANRRLGLGGSEESKSQGGQLGTSWNFEPQTSNNFAPKISKYNKRNINTVVGNMQQIRQHPWREGNESTFQFSDLSSEPMKYSTVFVMRKNY</sequence>
<reference evidence="3" key="1">
    <citation type="journal article" date="2006" name="Science">
        <title>Ancient noncoding elements conserved in the human genome.</title>
        <authorList>
            <person name="Venkatesh B."/>
            <person name="Kirkness E.F."/>
            <person name="Loh Y.H."/>
            <person name="Halpern A.L."/>
            <person name="Lee A.P."/>
            <person name="Johnson J."/>
            <person name="Dandona N."/>
            <person name="Viswanathan L.D."/>
            <person name="Tay A."/>
            <person name="Venter J.C."/>
            <person name="Strausberg R.L."/>
            <person name="Brenner S."/>
        </authorList>
    </citation>
    <scope>NUCLEOTIDE SEQUENCE [LARGE SCALE GENOMIC DNA]</scope>
</reference>
<evidence type="ECO:0000313" key="3">
    <source>
        <dbReference type="Proteomes" id="UP000314986"/>
    </source>
</evidence>
<evidence type="ECO:0000313" key="2">
    <source>
        <dbReference type="Ensembl" id="ENSCMIP00000008447.1"/>
    </source>
</evidence>
<evidence type="ECO:0000256" key="1">
    <source>
        <dbReference type="SAM" id="MobiDB-lite"/>
    </source>
</evidence>
<dbReference type="AlphaFoldDB" id="A0A4W3GZV4"/>
<organism evidence="2 3">
    <name type="scientific">Callorhinchus milii</name>
    <name type="common">Ghost shark</name>
    <dbReference type="NCBI Taxonomy" id="7868"/>
    <lineage>
        <taxon>Eukaryota</taxon>
        <taxon>Metazoa</taxon>
        <taxon>Chordata</taxon>
        <taxon>Craniata</taxon>
        <taxon>Vertebrata</taxon>
        <taxon>Chondrichthyes</taxon>
        <taxon>Holocephali</taxon>
        <taxon>Chimaeriformes</taxon>
        <taxon>Callorhinchidae</taxon>
        <taxon>Callorhinchus</taxon>
    </lineage>
</organism>
<reference evidence="2" key="4">
    <citation type="submission" date="2025-08" db="UniProtKB">
        <authorList>
            <consortium name="Ensembl"/>
        </authorList>
    </citation>
    <scope>IDENTIFICATION</scope>
</reference>
<proteinExistence type="predicted"/>
<dbReference type="InParanoid" id="A0A4W3GZV4"/>
<protein>
    <submittedName>
        <fullName evidence="2">Coiled-coil-helix-coiled-coil-helix domain containing 1</fullName>
    </submittedName>
</protein>
<accession>A0A4W3GZV4</accession>
<feature type="region of interest" description="Disordered" evidence="1">
    <location>
        <begin position="1"/>
        <end position="28"/>
    </location>
</feature>